<evidence type="ECO:0000256" key="1">
    <source>
        <dbReference type="SAM" id="MobiDB-lite"/>
    </source>
</evidence>
<dbReference type="InParanoid" id="A0A804QXW5"/>
<dbReference type="AlphaFoldDB" id="A0A804QXW5"/>
<dbReference type="EnsemblPlants" id="Zm00001eb368870_T001">
    <property type="protein sequence ID" value="Zm00001eb368870_P001"/>
    <property type="gene ID" value="Zm00001eb368870"/>
</dbReference>
<dbReference type="SUPFAM" id="SSF53474">
    <property type="entry name" value="alpha/beta-Hydrolases"/>
    <property type="match status" value="1"/>
</dbReference>
<evidence type="ECO:0000313" key="3">
    <source>
        <dbReference type="Proteomes" id="UP000007305"/>
    </source>
</evidence>
<protein>
    <recommendedName>
        <fullName evidence="4">Alpha/beta-Hydrolases superfamily protein</fullName>
    </recommendedName>
</protein>
<reference evidence="3" key="1">
    <citation type="journal article" date="2009" name="Science">
        <title>The B73 maize genome: complexity, diversity, and dynamics.</title>
        <authorList>
            <person name="Schnable P.S."/>
            <person name="Ware D."/>
            <person name="Fulton R.S."/>
            <person name="Stein J.C."/>
            <person name="Wei F."/>
            <person name="Pasternak S."/>
            <person name="Liang C."/>
            <person name="Zhang J."/>
            <person name="Fulton L."/>
            <person name="Graves T.A."/>
            <person name="Minx P."/>
            <person name="Reily A.D."/>
            <person name="Courtney L."/>
            <person name="Kruchowski S.S."/>
            <person name="Tomlinson C."/>
            <person name="Strong C."/>
            <person name="Delehaunty K."/>
            <person name="Fronick C."/>
            <person name="Courtney B."/>
            <person name="Rock S.M."/>
            <person name="Belter E."/>
            <person name="Du F."/>
            <person name="Kim K."/>
            <person name="Abbott R.M."/>
            <person name="Cotton M."/>
            <person name="Levy A."/>
            <person name="Marchetto P."/>
            <person name="Ochoa K."/>
            <person name="Jackson S.M."/>
            <person name="Gillam B."/>
            <person name="Chen W."/>
            <person name="Yan L."/>
            <person name="Higginbotham J."/>
            <person name="Cardenas M."/>
            <person name="Waligorski J."/>
            <person name="Applebaum E."/>
            <person name="Phelps L."/>
            <person name="Falcone J."/>
            <person name="Kanchi K."/>
            <person name="Thane T."/>
            <person name="Scimone A."/>
            <person name="Thane N."/>
            <person name="Henke J."/>
            <person name="Wang T."/>
            <person name="Ruppert J."/>
            <person name="Shah N."/>
            <person name="Rotter K."/>
            <person name="Hodges J."/>
            <person name="Ingenthron E."/>
            <person name="Cordes M."/>
            <person name="Kohlberg S."/>
            <person name="Sgro J."/>
            <person name="Delgado B."/>
            <person name="Mead K."/>
            <person name="Chinwalla A."/>
            <person name="Leonard S."/>
            <person name="Crouse K."/>
            <person name="Collura K."/>
            <person name="Kudrna D."/>
            <person name="Currie J."/>
            <person name="He R."/>
            <person name="Angelova A."/>
            <person name="Rajasekar S."/>
            <person name="Mueller T."/>
            <person name="Lomeli R."/>
            <person name="Scara G."/>
            <person name="Ko A."/>
            <person name="Delaney K."/>
            <person name="Wissotski M."/>
            <person name="Lopez G."/>
            <person name="Campos D."/>
            <person name="Braidotti M."/>
            <person name="Ashley E."/>
            <person name="Golser W."/>
            <person name="Kim H."/>
            <person name="Lee S."/>
            <person name="Lin J."/>
            <person name="Dujmic Z."/>
            <person name="Kim W."/>
            <person name="Talag J."/>
            <person name="Zuccolo A."/>
            <person name="Fan C."/>
            <person name="Sebastian A."/>
            <person name="Kramer M."/>
            <person name="Spiegel L."/>
            <person name="Nascimento L."/>
            <person name="Zutavern T."/>
            <person name="Miller B."/>
            <person name="Ambroise C."/>
            <person name="Muller S."/>
            <person name="Spooner W."/>
            <person name="Narechania A."/>
            <person name="Ren L."/>
            <person name="Wei S."/>
            <person name="Kumari S."/>
            <person name="Faga B."/>
            <person name="Levy M.J."/>
            <person name="McMahan L."/>
            <person name="Van Buren P."/>
            <person name="Vaughn M.W."/>
            <person name="Ying K."/>
            <person name="Yeh C.-T."/>
            <person name="Emrich S.J."/>
            <person name="Jia Y."/>
            <person name="Kalyanaraman A."/>
            <person name="Hsia A.-P."/>
            <person name="Barbazuk W.B."/>
            <person name="Baucom R.S."/>
            <person name="Brutnell T.P."/>
            <person name="Carpita N.C."/>
            <person name="Chaparro C."/>
            <person name="Chia J.-M."/>
            <person name="Deragon J.-M."/>
            <person name="Estill J.C."/>
            <person name="Fu Y."/>
            <person name="Jeddeloh J.A."/>
            <person name="Han Y."/>
            <person name="Lee H."/>
            <person name="Li P."/>
            <person name="Lisch D.R."/>
            <person name="Liu S."/>
            <person name="Liu Z."/>
            <person name="Nagel D.H."/>
            <person name="McCann M.C."/>
            <person name="SanMiguel P."/>
            <person name="Myers A.M."/>
            <person name="Nettleton D."/>
            <person name="Nguyen J."/>
            <person name="Penning B.W."/>
            <person name="Ponnala L."/>
            <person name="Schneider K.L."/>
            <person name="Schwartz D.C."/>
            <person name="Sharma A."/>
            <person name="Soderlund C."/>
            <person name="Springer N.M."/>
            <person name="Sun Q."/>
            <person name="Wang H."/>
            <person name="Waterman M."/>
            <person name="Westerman R."/>
            <person name="Wolfgruber T.K."/>
            <person name="Yang L."/>
            <person name="Yu Y."/>
            <person name="Zhang L."/>
            <person name="Zhou S."/>
            <person name="Zhu Q."/>
            <person name="Bennetzen J.L."/>
            <person name="Dawe R.K."/>
            <person name="Jiang J."/>
            <person name="Jiang N."/>
            <person name="Presting G.G."/>
            <person name="Wessler S.R."/>
            <person name="Aluru S."/>
            <person name="Martienssen R.A."/>
            <person name="Clifton S.W."/>
            <person name="McCombie W.R."/>
            <person name="Wing R.A."/>
            <person name="Wilson R.K."/>
        </authorList>
    </citation>
    <scope>NUCLEOTIDE SEQUENCE [LARGE SCALE GENOMIC DNA]</scope>
    <source>
        <strain evidence="3">cv. B73</strain>
    </source>
</reference>
<dbReference type="Gene3D" id="3.40.50.1820">
    <property type="entry name" value="alpha/beta hydrolase"/>
    <property type="match status" value="1"/>
</dbReference>
<accession>A0A804QXW5</accession>
<feature type="compositionally biased region" description="Basic residues" evidence="1">
    <location>
        <begin position="125"/>
        <end position="143"/>
    </location>
</feature>
<organism evidence="2 3">
    <name type="scientific">Zea mays</name>
    <name type="common">Maize</name>
    <dbReference type="NCBI Taxonomy" id="4577"/>
    <lineage>
        <taxon>Eukaryota</taxon>
        <taxon>Viridiplantae</taxon>
        <taxon>Streptophyta</taxon>
        <taxon>Embryophyta</taxon>
        <taxon>Tracheophyta</taxon>
        <taxon>Spermatophyta</taxon>
        <taxon>Magnoliopsida</taxon>
        <taxon>Liliopsida</taxon>
        <taxon>Poales</taxon>
        <taxon>Poaceae</taxon>
        <taxon>PACMAD clade</taxon>
        <taxon>Panicoideae</taxon>
        <taxon>Andropogonodae</taxon>
        <taxon>Andropogoneae</taxon>
        <taxon>Tripsacinae</taxon>
        <taxon>Zea</taxon>
    </lineage>
</organism>
<evidence type="ECO:0008006" key="4">
    <source>
        <dbReference type="Google" id="ProtNLM"/>
    </source>
</evidence>
<dbReference type="InterPro" id="IPR029058">
    <property type="entry name" value="AB_hydrolase_fold"/>
</dbReference>
<feature type="compositionally biased region" description="Low complexity" evidence="1">
    <location>
        <begin position="84"/>
        <end position="99"/>
    </location>
</feature>
<evidence type="ECO:0000313" key="2">
    <source>
        <dbReference type="EnsemblPlants" id="Zm00001eb368870_P001"/>
    </source>
</evidence>
<name>A0A804QXW5_MAIZE</name>
<keyword evidence="3" id="KW-1185">Reference proteome</keyword>
<dbReference type="Proteomes" id="UP000007305">
    <property type="component" value="Chromosome 8"/>
</dbReference>
<reference evidence="2" key="2">
    <citation type="submission" date="2019-07" db="EMBL/GenBank/DDBJ databases">
        <authorList>
            <person name="Seetharam A."/>
            <person name="Woodhouse M."/>
            <person name="Cannon E."/>
        </authorList>
    </citation>
    <scope>NUCLEOTIDE SEQUENCE [LARGE SCALE GENOMIC DNA]</scope>
    <source>
        <strain evidence="2">cv. B73</strain>
    </source>
</reference>
<feature type="compositionally biased region" description="Basic and acidic residues" evidence="1">
    <location>
        <begin position="146"/>
        <end position="156"/>
    </location>
</feature>
<reference evidence="2" key="3">
    <citation type="submission" date="2021-05" db="UniProtKB">
        <authorList>
            <consortium name="EnsemblPlants"/>
        </authorList>
    </citation>
    <scope>IDENTIFICATION</scope>
    <source>
        <strain evidence="2">cv. B73</strain>
    </source>
</reference>
<dbReference type="Gramene" id="Zm00001eb368870_T001">
    <property type="protein sequence ID" value="Zm00001eb368870_P001"/>
    <property type="gene ID" value="Zm00001eb368870"/>
</dbReference>
<proteinExistence type="predicted"/>
<feature type="region of interest" description="Disordered" evidence="1">
    <location>
        <begin position="1"/>
        <end position="41"/>
    </location>
</feature>
<sequence length="232" mass="26145">MNLRRPSISSNLHRPSVRFVAPPDPPTSHVRSCAPTPRLTGSPALAQTALARPPCNPSLTCLRRPPWPALEILPARCAALYHETSSSPAQTSSLSTSPPARDYRRKSHRRDAPPPARATASARDGRRRSGRRKRRRSKRRSGFPHRACDHGGDNKQRRLHRCHKQIRFFTIHGSADLIIRVEDAYEFAWLIPNYMLHVIEGANHCYTAHCREHSDDVVEAITSSEECYGLMP</sequence>
<feature type="region of interest" description="Disordered" evidence="1">
    <location>
        <begin position="84"/>
        <end position="156"/>
    </location>
</feature>